<evidence type="ECO:0000259" key="1">
    <source>
        <dbReference type="Pfam" id="PF00856"/>
    </source>
</evidence>
<evidence type="ECO:0000313" key="3">
    <source>
        <dbReference type="Proteomes" id="UP001160390"/>
    </source>
</evidence>
<dbReference type="Gene3D" id="2.170.270.10">
    <property type="entry name" value="SET domain"/>
    <property type="match status" value="1"/>
</dbReference>
<accession>A0AA35Q0N2</accession>
<proteinExistence type="predicted"/>
<dbReference type="InterPro" id="IPR001214">
    <property type="entry name" value="SET_dom"/>
</dbReference>
<dbReference type="Proteomes" id="UP001160390">
    <property type="component" value="Unassembled WGS sequence"/>
</dbReference>
<dbReference type="EMBL" id="CABFNP030001012">
    <property type="protein sequence ID" value="CAI6089671.1"/>
    <property type="molecule type" value="Genomic_DNA"/>
</dbReference>
<gene>
    <name evidence="2" type="ORF">CCHLO57077_00001269</name>
</gene>
<comment type="caution">
    <text evidence="2">The sequence shown here is derived from an EMBL/GenBank/DDBJ whole genome shotgun (WGS) entry which is preliminary data.</text>
</comment>
<dbReference type="AlphaFoldDB" id="A0AA35Q0N2"/>
<reference evidence="2" key="1">
    <citation type="submission" date="2023-01" db="EMBL/GenBank/DDBJ databases">
        <authorList>
            <person name="Piombo E."/>
        </authorList>
    </citation>
    <scope>NUCLEOTIDE SEQUENCE</scope>
</reference>
<dbReference type="InterPro" id="IPR046341">
    <property type="entry name" value="SET_dom_sf"/>
</dbReference>
<dbReference type="Pfam" id="PF00856">
    <property type="entry name" value="SET"/>
    <property type="match status" value="1"/>
</dbReference>
<feature type="domain" description="SET" evidence="1">
    <location>
        <begin position="206"/>
        <end position="299"/>
    </location>
</feature>
<evidence type="ECO:0000313" key="2">
    <source>
        <dbReference type="EMBL" id="CAI6089671.1"/>
    </source>
</evidence>
<protein>
    <recommendedName>
        <fullName evidence="1">SET domain-containing protein</fullName>
    </recommendedName>
</protein>
<dbReference type="SUPFAM" id="SSF82199">
    <property type="entry name" value="SET domain"/>
    <property type="match status" value="1"/>
</dbReference>
<name>A0AA35Q0N2_9HYPO</name>
<organism evidence="2 3">
    <name type="scientific">Clonostachys chloroleuca</name>
    <dbReference type="NCBI Taxonomy" id="1926264"/>
    <lineage>
        <taxon>Eukaryota</taxon>
        <taxon>Fungi</taxon>
        <taxon>Dikarya</taxon>
        <taxon>Ascomycota</taxon>
        <taxon>Pezizomycotina</taxon>
        <taxon>Sordariomycetes</taxon>
        <taxon>Hypocreomycetidae</taxon>
        <taxon>Hypocreales</taxon>
        <taxon>Bionectriaceae</taxon>
        <taxon>Clonostachys</taxon>
    </lineage>
</organism>
<sequence>MNKFGWKEAERPRFFQYLRQGRSWRSICQEHVGLPSLIPPKAEAAYGVSASDYLSMKGGELDTFAQMIDDPFVAGLAAAAAAFQYMARGSRHDAVFVWEESQPQLHAWDSYMTEATLLDMIRGLTRATKTASTTRESLQRLSSRHAGQGTGPGLWIRSGSLCLTSNAISASTPAAAAVAPQIKSFGKQGIGLQALATHEGDLAYRKGDIIGQLTGRLVPRDSHPYNSLWIVEMRQFDLDGEPIVCQIDVGGPASTFRNLNHSCRSSTRFIPRRASGRWIMAVEATRDVRHGEQITINFGKAFLRNQGIRYDCEVCHVPTWEYKN</sequence>
<keyword evidence="3" id="KW-1185">Reference proteome</keyword>